<name>A0A2U3QA44_9BRAD</name>
<dbReference type="PANTHER" id="PTHR11552">
    <property type="entry name" value="GLUCOSE-METHANOL-CHOLINE GMC OXIDOREDUCTASE"/>
    <property type="match status" value="1"/>
</dbReference>
<evidence type="ECO:0000313" key="10">
    <source>
        <dbReference type="Proteomes" id="UP000246085"/>
    </source>
</evidence>
<dbReference type="PIRSF" id="PIRSF000137">
    <property type="entry name" value="Alcohol_oxidase"/>
    <property type="match status" value="1"/>
</dbReference>
<dbReference type="AlphaFoldDB" id="A0A2U3QA44"/>
<dbReference type="EC" id="1.1.99.-" evidence="9"/>
<accession>A0A2U3QA44</accession>
<evidence type="ECO:0000256" key="3">
    <source>
        <dbReference type="ARBA" id="ARBA00022630"/>
    </source>
</evidence>
<protein>
    <submittedName>
        <fullName evidence="9">Alcohol dehydrogenase [acceptor]</fullName>
        <ecNumber evidence="9">1.1.99.-</ecNumber>
    </submittedName>
</protein>
<dbReference type="Proteomes" id="UP000246085">
    <property type="component" value="Chromosome BRAD3257"/>
</dbReference>
<dbReference type="InterPro" id="IPR012132">
    <property type="entry name" value="GMC_OxRdtase"/>
</dbReference>
<organism evidence="9 10">
    <name type="scientific">Bradyrhizobium vignae</name>
    <dbReference type="NCBI Taxonomy" id="1549949"/>
    <lineage>
        <taxon>Bacteria</taxon>
        <taxon>Pseudomonadati</taxon>
        <taxon>Pseudomonadota</taxon>
        <taxon>Alphaproteobacteria</taxon>
        <taxon>Hyphomicrobiales</taxon>
        <taxon>Nitrobacteraceae</taxon>
        <taxon>Bradyrhizobium</taxon>
    </lineage>
</organism>
<comment type="similarity">
    <text evidence="2 6">Belongs to the GMC oxidoreductase family.</text>
</comment>
<dbReference type="InterPro" id="IPR007867">
    <property type="entry name" value="GMC_OxRtase_C"/>
</dbReference>
<dbReference type="Gene3D" id="3.50.50.60">
    <property type="entry name" value="FAD/NAD(P)-binding domain"/>
    <property type="match status" value="1"/>
</dbReference>
<dbReference type="Pfam" id="PF00732">
    <property type="entry name" value="GMC_oxred_N"/>
    <property type="match status" value="1"/>
</dbReference>
<dbReference type="PANTHER" id="PTHR11552:SF147">
    <property type="entry name" value="CHOLINE DEHYDROGENASE, MITOCHONDRIAL"/>
    <property type="match status" value="1"/>
</dbReference>
<reference evidence="9 10" key="1">
    <citation type="submission" date="2018-03" db="EMBL/GenBank/DDBJ databases">
        <authorList>
            <person name="Gully D."/>
        </authorList>
    </citation>
    <scope>NUCLEOTIDE SEQUENCE [LARGE SCALE GENOMIC DNA]</scope>
    <source>
        <strain evidence="9">ORS3257</strain>
    </source>
</reference>
<dbReference type="InterPro" id="IPR000172">
    <property type="entry name" value="GMC_OxRdtase_N"/>
</dbReference>
<keyword evidence="4 5" id="KW-0274">FAD</keyword>
<dbReference type="PROSITE" id="PS00623">
    <property type="entry name" value="GMC_OXRED_1"/>
    <property type="match status" value="1"/>
</dbReference>
<evidence type="ECO:0000259" key="7">
    <source>
        <dbReference type="PROSITE" id="PS00623"/>
    </source>
</evidence>
<dbReference type="GO" id="GO:0016614">
    <property type="term" value="F:oxidoreductase activity, acting on CH-OH group of donors"/>
    <property type="evidence" value="ECO:0007669"/>
    <property type="project" value="InterPro"/>
</dbReference>
<evidence type="ECO:0000256" key="5">
    <source>
        <dbReference type="PIRSR" id="PIRSR000137-2"/>
    </source>
</evidence>
<evidence type="ECO:0000256" key="1">
    <source>
        <dbReference type="ARBA" id="ARBA00001974"/>
    </source>
</evidence>
<feature type="binding site" evidence="5">
    <location>
        <position position="83"/>
    </location>
    <ligand>
        <name>FAD</name>
        <dbReference type="ChEBI" id="CHEBI:57692"/>
    </ligand>
</feature>
<keyword evidence="3 6" id="KW-0285">Flavoprotein</keyword>
<dbReference type="SUPFAM" id="SSF54373">
    <property type="entry name" value="FAD-linked reductases, C-terminal domain"/>
    <property type="match status" value="1"/>
</dbReference>
<dbReference type="SUPFAM" id="SSF51905">
    <property type="entry name" value="FAD/NAD(P)-binding domain"/>
    <property type="match status" value="1"/>
</dbReference>
<dbReference type="InterPro" id="IPR036188">
    <property type="entry name" value="FAD/NAD-bd_sf"/>
</dbReference>
<comment type="cofactor">
    <cofactor evidence="1 5">
        <name>FAD</name>
        <dbReference type="ChEBI" id="CHEBI:57692"/>
    </cofactor>
</comment>
<dbReference type="Gene3D" id="3.30.560.10">
    <property type="entry name" value="Glucose Oxidase, domain 3"/>
    <property type="match status" value="1"/>
</dbReference>
<proteinExistence type="inferred from homology"/>
<evidence type="ECO:0000256" key="4">
    <source>
        <dbReference type="ARBA" id="ARBA00022827"/>
    </source>
</evidence>
<dbReference type="Pfam" id="PF05199">
    <property type="entry name" value="GMC_oxred_C"/>
    <property type="match status" value="1"/>
</dbReference>
<evidence type="ECO:0000259" key="8">
    <source>
        <dbReference type="PROSITE" id="PS00624"/>
    </source>
</evidence>
<sequence>MSGWDYIIVGGGSAGCVLASRLSEETNVKILLLEAGPPDKSIWIDIPAGYTKLLNHKKFNWNYEMEADDSVAGRRLPNPSGRVLGGSSSINGMLYVRGQPLDYNTWSQLGNRGWCYEDVLPYFKKSEHYEGAGDESRGKGGLLNVRDIDERHVLCDAFIDAAEATGFPRNKDYNNGRPDGFGYYQVTTKNSKRWSAVRAFLDPARSRPNLRIETDAFVDQVLLEGRRAVGVAYTVHGEKRKARCGREVIVSCGALQSPGLLERSGIGQPGLLKRLGIEVRHELSGVGENFGNHFAHGLIWRVNEPITFNDQARGLRLLREIARYYVRGTGLLTRTAGPVFGFVRTLQNLEAPDLQFFMGPGSYDPARPGRLDRQPGMTVSMYRCRPDSRGSIHIKSPASGSEPAIRPNFLSTQTDRDSAVAGMQIARKIMQHPAIAKHMAFEIRPGDKVQSYDEWLDYARRAGVGFYHFVGTCKMGHDPMAVVDDRLTVHGLAGLRVIDASIMPTVPSGNTYAPTIMVAEKGADIIKEDANECLKQTSPGRALSTGV</sequence>
<feature type="domain" description="Glucose-methanol-choline oxidoreductase N-terminal" evidence="8">
    <location>
        <begin position="253"/>
        <end position="267"/>
    </location>
</feature>
<feature type="domain" description="Glucose-methanol-choline oxidoreductase N-terminal" evidence="7">
    <location>
        <begin position="81"/>
        <end position="104"/>
    </location>
</feature>
<feature type="binding site" evidence="5">
    <location>
        <position position="218"/>
    </location>
    <ligand>
        <name>FAD</name>
        <dbReference type="ChEBI" id="CHEBI:57692"/>
    </ligand>
</feature>
<gene>
    <name evidence="9" type="primary">alkJ</name>
    <name evidence="9" type="ORF">BRAD3257_7579</name>
</gene>
<evidence type="ECO:0000256" key="6">
    <source>
        <dbReference type="RuleBase" id="RU003968"/>
    </source>
</evidence>
<dbReference type="EMBL" id="LS398110">
    <property type="protein sequence ID" value="SPP98273.1"/>
    <property type="molecule type" value="Genomic_DNA"/>
</dbReference>
<dbReference type="PROSITE" id="PS00624">
    <property type="entry name" value="GMC_OXRED_2"/>
    <property type="match status" value="1"/>
</dbReference>
<evidence type="ECO:0000313" key="9">
    <source>
        <dbReference type="EMBL" id="SPP98273.1"/>
    </source>
</evidence>
<keyword evidence="9" id="KW-0560">Oxidoreductase</keyword>
<dbReference type="GO" id="GO:0050660">
    <property type="term" value="F:flavin adenine dinucleotide binding"/>
    <property type="evidence" value="ECO:0007669"/>
    <property type="project" value="InterPro"/>
</dbReference>
<dbReference type="KEGG" id="bvz:BRAD3257_7579"/>
<evidence type="ECO:0000256" key="2">
    <source>
        <dbReference type="ARBA" id="ARBA00010790"/>
    </source>
</evidence>
<dbReference type="RefSeq" id="WP_122405359.1">
    <property type="nucleotide sequence ID" value="NZ_LS398110.1"/>
</dbReference>